<gene>
    <name evidence="6" type="ORF">NEF87_001024</name>
</gene>
<evidence type="ECO:0000256" key="2">
    <source>
        <dbReference type="ARBA" id="ARBA00022692"/>
    </source>
</evidence>
<comment type="subcellular location">
    <subcellularLocation>
        <location evidence="1">Membrane</location>
        <topology evidence="1">Multi-pass membrane protein</topology>
    </subcellularLocation>
</comment>
<protein>
    <recommendedName>
        <fullName evidence="8">C4-dicarboxylate ABC transporter</fullName>
    </recommendedName>
</protein>
<evidence type="ECO:0000313" key="7">
    <source>
        <dbReference type="Proteomes" id="UP001208689"/>
    </source>
</evidence>
<evidence type="ECO:0000256" key="1">
    <source>
        <dbReference type="ARBA" id="ARBA00004141"/>
    </source>
</evidence>
<dbReference type="PANTHER" id="PTHR37955">
    <property type="entry name" value="TELLURITE RESISTANCE PROTEIN TEHA"/>
    <property type="match status" value="1"/>
</dbReference>
<evidence type="ECO:0000313" key="6">
    <source>
        <dbReference type="EMBL" id="UYP44739.1"/>
    </source>
</evidence>
<dbReference type="CDD" id="cd09325">
    <property type="entry name" value="TDT_C4-dicarb_trans"/>
    <property type="match status" value="1"/>
</dbReference>
<dbReference type="EMBL" id="CP104013">
    <property type="protein sequence ID" value="UYP44739.1"/>
    <property type="molecule type" value="Genomic_DNA"/>
</dbReference>
<keyword evidence="2 5" id="KW-0812">Transmembrane</keyword>
<dbReference type="InterPro" id="IPR004695">
    <property type="entry name" value="SLAC1/Mae1/Ssu1/TehA"/>
</dbReference>
<evidence type="ECO:0000256" key="5">
    <source>
        <dbReference type="SAM" id="Phobius"/>
    </source>
</evidence>
<accession>A0ABY6HMK1</accession>
<feature type="transmembrane region" description="Helical" evidence="5">
    <location>
        <begin position="125"/>
        <end position="144"/>
    </location>
</feature>
<keyword evidence="3 5" id="KW-1133">Transmembrane helix</keyword>
<dbReference type="Pfam" id="PF03595">
    <property type="entry name" value="SLAC1"/>
    <property type="match status" value="1"/>
</dbReference>
<feature type="transmembrane region" description="Helical" evidence="5">
    <location>
        <begin position="239"/>
        <end position="257"/>
    </location>
</feature>
<dbReference type="Proteomes" id="UP001208689">
    <property type="component" value="Chromosome"/>
</dbReference>
<keyword evidence="7" id="KW-1185">Reference proteome</keyword>
<proteinExistence type="predicted"/>
<name>A0ABY6HMK1_9ARCH</name>
<evidence type="ECO:0000256" key="4">
    <source>
        <dbReference type="ARBA" id="ARBA00023136"/>
    </source>
</evidence>
<feature type="transmembrane region" description="Helical" evidence="5">
    <location>
        <begin position="269"/>
        <end position="295"/>
    </location>
</feature>
<dbReference type="InterPro" id="IPR052951">
    <property type="entry name" value="Tellurite_res_ion_channel"/>
</dbReference>
<reference evidence="6" key="1">
    <citation type="submission" date="2022-09" db="EMBL/GenBank/DDBJ databases">
        <title>Actin cytoskeleton and complex cell architecture in an #Asgard archaeon.</title>
        <authorList>
            <person name="Ponce Toledo R.I."/>
            <person name="Schleper C."/>
            <person name="Rodrigues Oliveira T."/>
            <person name="Wollweber F."/>
            <person name="Xu J."/>
            <person name="Rittmann S."/>
            <person name="Klingl A."/>
            <person name="Pilhofer M."/>
        </authorList>
    </citation>
    <scope>NUCLEOTIDE SEQUENCE</scope>
    <source>
        <strain evidence="6">B-35</strain>
    </source>
</reference>
<keyword evidence="4 5" id="KW-0472">Membrane</keyword>
<dbReference type="PANTHER" id="PTHR37955:SF1">
    <property type="entry name" value="DEP DOMAIN-CONTAINING PROTEIN"/>
    <property type="match status" value="1"/>
</dbReference>
<feature type="transmembrane region" description="Helical" evidence="5">
    <location>
        <begin position="92"/>
        <end position="113"/>
    </location>
</feature>
<evidence type="ECO:0008006" key="8">
    <source>
        <dbReference type="Google" id="ProtNLM"/>
    </source>
</evidence>
<feature type="transmembrane region" description="Helical" evidence="5">
    <location>
        <begin position="207"/>
        <end position="227"/>
    </location>
</feature>
<sequence length="313" mass="34835">MAKIPAPITGLGLGFASLGSLTLNFSSIAGNMLGILAAFILLIYLSKIILNFPAFVQDLKHPVYSSTLPTYSMAWMILATYVGRINLTAGTIIWISAVSFHILLLISFLFNTFKKFNFQNWIPSYFIPPVGIIVACVSGGMFNFPLMCEIVFYFGFINYLIILACVLLRLKLGEIPTPKKPTIAILAAPASLCLTGYISLTTIINPIFIYILAPLSFLMILVVYALLFKLLKLKFNPGFSAYTFPLVISAIAMLKFAEFLTNSGNNWGGFVWVIGLIEYGITSLVVTYVGIRYLLYYLILSKNFKREEICRQI</sequence>
<feature type="transmembrane region" description="Helical" evidence="5">
    <location>
        <begin position="182"/>
        <end position="201"/>
    </location>
</feature>
<feature type="transmembrane region" description="Helical" evidence="5">
    <location>
        <begin position="32"/>
        <end position="56"/>
    </location>
</feature>
<dbReference type="InterPro" id="IPR038665">
    <property type="entry name" value="Voltage-dep_anion_channel_sf"/>
</dbReference>
<feature type="transmembrane region" description="Helical" evidence="5">
    <location>
        <begin position="150"/>
        <end position="170"/>
    </location>
</feature>
<evidence type="ECO:0000256" key="3">
    <source>
        <dbReference type="ARBA" id="ARBA00022989"/>
    </source>
</evidence>
<dbReference type="Gene3D" id="1.50.10.150">
    <property type="entry name" value="Voltage-dependent anion channel"/>
    <property type="match status" value="1"/>
</dbReference>
<organism evidence="6 7">
    <name type="scientific">Candidatus Lokiarchaeum ossiferum</name>
    <dbReference type="NCBI Taxonomy" id="2951803"/>
    <lineage>
        <taxon>Archaea</taxon>
        <taxon>Promethearchaeati</taxon>
        <taxon>Promethearchaeota</taxon>
        <taxon>Promethearchaeia</taxon>
        <taxon>Promethearchaeales</taxon>
        <taxon>Promethearchaeaceae</taxon>
        <taxon>Candidatus Lokiarchaeum</taxon>
    </lineage>
</organism>